<comment type="caution">
    <text evidence="1">The sequence shown here is derived from an EMBL/GenBank/DDBJ whole genome shotgun (WGS) entry which is preliminary data.</text>
</comment>
<organism evidence="1 2">
    <name type="scientific">Frankliniella fusca</name>
    <dbReference type="NCBI Taxonomy" id="407009"/>
    <lineage>
        <taxon>Eukaryota</taxon>
        <taxon>Metazoa</taxon>
        <taxon>Ecdysozoa</taxon>
        <taxon>Arthropoda</taxon>
        <taxon>Hexapoda</taxon>
        <taxon>Insecta</taxon>
        <taxon>Pterygota</taxon>
        <taxon>Neoptera</taxon>
        <taxon>Paraneoptera</taxon>
        <taxon>Thysanoptera</taxon>
        <taxon>Terebrantia</taxon>
        <taxon>Thripoidea</taxon>
        <taxon>Thripidae</taxon>
        <taxon>Frankliniella</taxon>
    </lineage>
</organism>
<dbReference type="EMBL" id="JAHWGI010000147">
    <property type="protein sequence ID" value="KAK3910088.1"/>
    <property type="molecule type" value="Genomic_DNA"/>
</dbReference>
<dbReference type="AlphaFoldDB" id="A0AAE1GWC2"/>
<reference evidence="1" key="1">
    <citation type="submission" date="2021-07" db="EMBL/GenBank/DDBJ databases">
        <authorList>
            <person name="Catto M.A."/>
            <person name="Jacobson A."/>
            <person name="Kennedy G."/>
            <person name="Labadie P."/>
            <person name="Hunt B.G."/>
            <person name="Srinivasan R."/>
        </authorList>
    </citation>
    <scope>NUCLEOTIDE SEQUENCE</scope>
    <source>
        <strain evidence="1">PL_HMW_Pooled</strain>
        <tissue evidence="1">Head</tissue>
    </source>
</reference>
<keyword evidence="2" id="KW-1185">Reference proteome</keyword>
<protein>
    <submittedName>
        <fullName evidence="1">Protein CROWDED NUCLEI 1</fullName>
    </submittedName>
</protein>
<gene>
    <name evidence="1" type="ORF">KUF71_000666</name>
</gene>
<proteinExistence type="predicted"/>
<sequence>MRVCFYHTKQLGRTKEDAARAAARIARATWINANFAVINENSVVSRIMKLYNEFDALRKCSSRKEAPGFQSKLKVYKESLEAEFDIVRCGPFPTPSPKIKREATSLAQKGRLPVVRRRTLFCDGPLQAEDEDEVLSEEAEDDKDEDWTMEGFDEEAHPELLEGPVAADELLLALDRSQVSSRNAFRSVSMAARFFRLDLKSVRISRSTLQRKREKVRNAVWMGIREAFQPSVPLTVHADGIKVRDLKGREKVERLPVIVTGKGVDQILGGNKIQSGTGAAQSAQILANLTDWGCTDRVRAICTDTTSSNTGHNIGAVVKLEALLGRKLLYLACRHHALEVIPKHLFQELVQESKSPDLGALCARFEKEWPQMDDTKFSAGTEDDELHRILTPETVERILQFAMSKLESKQVRADYQYFLELAVLFVGGSLKNFHFRPPMALSSARFMGRVIYCLSMYMFSRGGQFPLEDEILRGIREVNVFAVTIYLEPWFTATDPVKAPLNDLMLLKNMIDYLPVSPVTANCALTAFQEHLWYLSEECVALAFFDERVTVETKRAMVLNLSIQRKQNAKQKMRFVVERHDGVYDLADKDLDFFCYLDIDTAFLLSDPSTWHLEKSFKDGLETAKALQVVNDVAERGVALVKSFTACGNVTNNEAEFQKLLVVCRKLMMEETSRDLTVNGVIERIKSQIK</sequence>
<evidence type="ECO:0000313" key="1">
    <source>
        <dbReference type="EMBL" id="KAK3910088.1"/>
    </source>
</evidence>
<dbReference type="PANTHER" id="PTHR46113:SF1">
    <property type="entry name" value="PEPTIDASE M17 LEUCYL AMINOPEPTIDASE N-TERMINAL DOMAIN-CONTAINING PROTEIN"/>
    <property type="match status" value="1"/>
</dbReference>
<dbReference type="Proteomes" id="UP001219518">
    <property type="component" value="Unassembled WGS sequence"/>
</dbReference>
<name>A0AAE1GWC2_9NEOP</name>
<reference evidence="1" key="2">
    <citation type="journal article" date="2023" name="BMC Genomics">
        <title>Pest status, molecular evolution, and epigenetic factors derived from the genome assembly of Frankliniella fusca, a thysanopteran phytovirus vector.</title>
        <authorList>
            <person name="Catto M.A."/>
            <person name="Labadie P.E."/>
            <person name="Jacobson A.L."/>
            <person name="Kennedy G.G."/>
            <person name="Srinivasan R."/>
            <person name="Hunt B.G."/>
        </authorList>
    </citation>
    <scope>NUCLEOTIDE SEQUENCE</scope>
    <source>
        <strain evidence="1">PL_HMW_Pooled</strain>
    </source>
</reference>
<dbReference type="PANTHER" id="PTHR46113">
    <property type="entry name" value="SNAC DOMAIN-CONTAINING PROTEIN"/>
    <property type="match status" value="1"/>
</dbReference>
<accession>A0AAE1GWC2</accession>
<evidence type="ECO:0000313" key="2">
    <source>
        <dbReference type="Proteomes" id="UP001219518"/>
    </source>
</evidence>